<keyword evidence="3" id="KW-1185">Reference proteome</keyword>
<reference evidence="2 3" key="1">
    <citation type="submission" date="2019-01" db="EMBL/GenBank/DDBJ databases">
        <title>Genomes sequencing and comparative genomics of infectious freshwater microsporidia, Cucumispora dikerogammari and Thelohania contejeani.</title>
        <authorList>
            <person name="Cormier A."/>
            <person name="Giraud I."/>
            <person name="Wattier R."/>
            <person name="Teixeira M."/>
            <person name="Grandjean F."/>
            <person name="Rigaud T."/>
            <person name="Cordaux R."/>
        </authorList>
    </citation>
    <scope>NUCLEOTIDE SEQUENCE [LARGE SCALE GENOMIC DNA]</scope>
    <source>
        <strain evidence="2">T1</strain>
        <tissue evidence="2">Spores</tissue>
    </source>
</reference>
<gene>
    <name evidence="2" type="ORF">TCON_2185</name>
</gene>
<organism evidence="2 3">
    <name type="scientific">Astathelohania contejeani</name>
    <dbReference type="NCBI Taxonomy" id="164912"/>
    <lineage>
        <taxon>Eukaryota</taxon>
        <taxon>Fungi</taxon>
        <taxon>Fungi incertae sedis</taxon>
        <taxon>Microsporidia</taxon>
        <taxon>Astathelohaniidae</taxon>
        <taxon>Astathelohania</taxon>
    </lineage>
</organism>
<dbReference type="Proteomes" id="UP001516464">
    <property type="component" value="Unassembled WGS sequence"/>
</dbReference>
<sequence>MKELAELRLKLDQALSKFSNADMIPIRTQIENSFRRLQIYIQNDELNINIYFHEIRCNQIWILSNFKLFKEHLFDSLMSHIKENEFKITNLTNSNENLSLSENYNYVNDEYNMKEGLINNNKVNIKHDMVENVKYQIVDDIYEELNDNIKRTIDEEIINRNDAIKDVLDKEIKEDVEKLEKLENDMKFYIEKDMKEEIEVLKEELKSKQDSYMSIITANNMINFSLQHLKDSILIDELRLNTLQLQSNNCMSNEKNYTQNEKPTHLITSPVKTKMNWHFKIMKLLSILANDGKNELINLFKIEKNTKTIIENLLKLRISYTSDIMEFQKFLLYDFNIIIKNGSLENDTRFYNMVEKTLLSIEKYDSPIFLQISVQLEIAKKYIRDVINIKKHSNLCKYYLKK</sequence>
<protein>
    <submittedName>
        <fullName evidence="2">Uncharacterized protein</fullName>
    </submittedName>
</protein>
<keyword evidence="1" id="KW-0175">Coiled coil</keyword>
<dbReference type="EMBL" id="SBIQ01000216">
    <property type="protein sequence ID" value="KAF7682592.1"/>
    <property type="molecule type" value="Genomic_DNA"/>
</dbReference>
<comment type="caution">
    <text evidence="2">The sequence shown here is derived from an EMBL/GenBank/DDBJ whole genome shotgun (WGS) entry which is preliminary data.</text>
</comment>
<evidence type="ECO:0000256" key="1">
    <source>
        <dbReference type="SAM" id="Coils"/>
    </source>
</evidence>
<proteinExistence type="predicted"/>
<accession>A0ABQ7HWR4</accession>
<evidence type="ECO:0000313" key="3">
    <source>
        <dbReference type="Proteomes" id="UP001516464"/>
    </source>
</evidence>
<evidence type="ECO:0000313" key="2">
    <source>
        <dbReference type="EMBL" id="KAF7682592.1"/>
    </source>
</evidence>
<name>A0ABQ7HWR4_9MICR</name>
<feature type="coiled-coil region" evidence="1">
    <location>
        <begin position="165"/>
        <end position="211"/>
    </location>
</feature>